<dbReference type="AlphaFoldDB" id="A0A0B7NMR7"/>
<evidence type="ECO:0000313" key="2">
    <source>
        <dbReference type="EMBL" id="CEP16648.1"/>
    </source>
</evidence>
<proteinExistence type="predicted"/>
<sequence length="72" mass="7769">MIKILLIFLVCALPLFYAAPSASIKVKREDSADRKQESQIGGAARGFVLPEIPTLSKVIPSNFLGGQPPDED</sequence>
<gene>
    <name evidence="2" type="primary">PARPA_10920.1 scaffold 41991</name>
</gene>
<protein>
    <submittedName>
        <fullName evidence="2">Uncharacterized protein</fullName>
    </submittedName>
</protein>
<organism evidence="2 3">
    <name type="scientific">Parasitella parasitica</name>
    <dbReference type="NCBI Taxonomy" id="35722"/>
    <lineage>
        <taxon>Eukaryota</taxon>
        <taxon>Fungi</taxon>
        <taxon>Fungi incertae sedis</taxon>
        <taxon>Mucoromycota</taxon>
        <taxon>Mucoromycotina</taxon>
        <taxon>Mucoromycetes</taxon>
        <taxon>Mucorales</taxon>
        <taxon>Mucorineae</taxon>
        <taxon>Mucoraceae</taxon>
        <taxon>Parasitella</taxon>
    </lineage>
</organism>
<dbReference type="Proteomes" id="UP000054107">
    <property type="component" value="Unassembled WGS sequence"/>
</dbReference>
<reference evidence="2 3" key="1">
    <citation type="submission" date="2014-09" db="EMBL/GenBank/DDBJ databases">
        <authorList>
            <person name="Ellenberger Sabrina"/>
        </authorList>
    </citation>
    <scope>NUCLEOTIDE SEQUENCE [LARGE SCALE GENOMIC DNA]</scope>
    <source>
        <strain evidence="2 3">CBS 412.66</strain>
    </source>
</reference>
<evidence type="ECO:0000313" key="3">
    <source>
        <dbReference type="Proteomes" id="UP000054107"/>
    </source>
</evidence>
<name>A0A0B7NMR7_9FUNG</name>
<evidence type="ECO:0000256" key="1">
    <source>
        <dbReference type="SAM" id="SignalP"/>
    </source>
</evidence>
<dbReference type="EMBL" id="LN733222">
    <property type="protein sequence ID" value="CEP16648.1"/>
    <property type="molecule type" value="Genomic_DNA"/>
</dbReference>
<keyword evidence="3" id="KW-1185">Reference proteome</keyword>
<dbReference type="OrthoDB" id="2245378at2759"/>
<feature type="signal peptide" evidence="1">
    <location>
        <begin position="1"/>
        <end position="18"/>
    </location>
</feature>
<feature type="chain" id="PRO_5002120460" evidence="1">
    <location>
        <begin position="19"/>
        <end position="72"/>
    </location>
</feature>
<accession>A0A0B7NMR7</accession>
<keyword evidence="1" id="KW-0732">Signal</keyword>